<reference evidence="1 2" key="1">
    <citation type="submission" date="2020-06" db="EMBL/GenBank/DDBJ databases">
        <authorList>
            <person name="Grouzdev D.S."/>
        </authorList>
    </citation>
    <scope>NUCLEOTIDE SEQUENCE [LARGE SCALE GENOMIC DNA]</scope>
    <source>
        <strain evidence="1 2">HO-A22</strain>
    </source>
</reference>
<protein>
    <submittedName>
        <fullName evidence="1">Uncharacterized protein</fullName>
    </submittedName>
</protein>
<evidence type="ECO:0000313" key="1">
    <source>
        <dbReference type="EMBL" id="NVD42015.1"/>
    </source>
</evidence>
<organism evidence="1 2">
    <name type="scientific">Ensifer oleiphilus</name>
    <dbReference type="NCBI Taxonomy" id="2742698"/>
    <lineage>
        <taxon>Bacteria</taxon>
        <taxon>Pseudomonadati</taxon>
        <taxon>Pseudomonadota</taxon>
        <taxon>Alphaproteobacteria</taxon>
        <taxon>Hyphomicrobiales</taxon>
        <taxon>Rhizobiaceae</taxon>
        <taxon>Sinorhizobium/Ensifer group</taxon>
        <taxon>Ensifer</taxon>
    </lineage>
</organism>
<proteinExistence type="predicted"/>
<keyword evidence="2" id="KW-1185">Reference proteome</keyword>
<name>A0A7Y6UQ28_9HYPH</name>
<evidence type="ECO:0000313" key="2">
    <source>
        <dbReference type="Proteomes" id="UP000520198"/>
    </source>
</evidence>
<comment type="caution">
    <text evidence="1">The sequence shown here is derived from an EMBL/GenBank/DDBJ whole genome shotgun (WGS) entry which is preliminary data.</text>
</comment>
<dbReference type="EMBL" id="JABWDU010000007">
    <property type="protein sequence ID" value="NVD42015.1"/>
    <property type="molecule type" value="Genomic_DNA"/>
</dbReference>
<sequence>MALPEFGLHLSLKCHDLSAHLFVGATERKQLVGKLPAFAPPIFYGIVTMEIFEVGSADANGAQSSCHRKRNDLAPAKHHCFI</sequence>
<gene>
    <name evidence="1" type="ORF">HT585_24420</name>
</gene>
<accession>A0A7Y6UQ28</accession>
<dbReference type="Proteomes" id="UP000520198">
    <property type="component" value="Unassembled WGS sequence"/>
</dbReference>
<dbReference type="AlphaFoldDB" id="A0A7Y6UQ28"/>